<dbReference type="Proteomes" id="UP000287224">
    <property type="component" value="Unassembled WGS sequence"/>
</dbReference>
<evidence type="ECO:0000313" key="1">
    <source>
        <dbReference type="EMBL" id="GCE03426.1"/>
    </source>
</evidence>
<reference evidence="2" key="1">
    <citation type="submission" date="2018-12" db="EMBL/GenBank/DDBJ databases">
        <title>Tengunoibacter tsumagoiensis gen. nov., sp. nov., Dictyobacter kobayashii sp. nov., D. alpinus sp. nov., and D. joshuensis sp. nov. and description of Dictyobacteraceae fam. nov. within the order Ktedonobacterales isolated from Tengu-no-mugimeshi.</title>
        <authorList>
            <person name="Wang C.M."/>
            <person name="Zheng Y."/>
            <person name="Sakai Y."/>
            <person name="Toyoda A."/>
            <person name="Minakuchi Y."/>
            <person name="Abe K."/>
            <person name="Yokota A."/>
            <person name="Yabe S."/>
        </authorList>
    </citation>
    <scope>NUCLEOTIDE SEQUENCE [LARGE SCALE GENOMIC DNA]</scope>
    <source>
        <strain evidence="2">S-27</strain>
    </source>
</reference>
<protein>
    <submittedName>
        <fullName evidence="1">Uncharacterized protein</fullName>
    </submittedName>
</protein>
<dbReference type="AlphaFoldDB" id="A0A401Z9F2"/>
<gene>
    <name evidence="1" type="ORF">KDAU_07550</name>
</gene>
<organism evidence="1 2">
    <name type="scientific">Dictyobacter aurantiacus</name>
    <dbReference type="NCBI Taxonomy" id="1936993"/>
    <lineage>
        <taxon>Bacteria</taxon>
        <taxon>Bacillati</taxon>
        <taxon>Chloroflexota</taxon>
        <taxon>Ktedonobacteria</taxon>
        <taxon>Ktedonobacterales</taxon>
        <taxon>Dictyobacteraceae</taxon>
        <taxon>Dictyobacter</taxon>
    </lineage>
</organism>
<sequence>MQCSDSVLQAVFGLLGNGSKPFILNNTQHHLWIGDLNTVPIVDRPYDHIARQEKPYCWLYLQRTMRQVWIASSQNKRGWHLQTQFLVQRVPNIDTGITPLLESIEVYPVLKFPPKFYWFLQKSLFVSPFSCQLSCQDSERETCVN</sequence>
<keyword evidence="2" id="KW-1185">Reference proteome</keyword>
<comment type="caution">
    <text evidence="1">The sequence shown here is derived from an EMBL/GenBank/DDBJ whole genome shotgun (WGS) entry which is preliminary data.</text>
</comment>
<dbReference type="EMBL" id="BIFQ01000001">
    <property type="protein sequence ID" value="GCE03426.1"/>
    <property type="molecule type" value="Genomic_DNA"/>
</dbReference>
<evidence type="ECO:0000313" key="2">
    <source>
        <dbReference type="Proteomes" id="UP000287224"/>
    </source>
</evidence>
<accession>A0A401Z9F2</accession>
<proteinExistence type="predicted"/>
<name>A0A401Z9F2_9CHLR</name>